<gene>
    <name evidence="2" type="ORF">Tco_0821887</name>
</gene>
<reference evidence="2" key="2">
    <citation type="submission" date="2022-01" db="EMBL/GenBank/DDBJ databases">
        <authorList>
            <person name="Yamashiro T."/>
            <person name="Shiraishi A."/>
            <person name="Satake H."/>
            <person name="Nakayama K."/>
        </authorList>
    </citation>
    <scope>NUCLEOTIDE SEQUENCE</scope>
</reference>
<dbReference type="Proteomes" id="UP001151760">
    <property type="component" value="Unassembled WGS sequence"/>
</dbReference>
<reference evidence="2" key="1">
    <citation type="journal article" date="2022" name="Int. J. Mol. Sci.">
        <title>Draft Genome of Tanacetum Coccineum: Genomic Comparison of Closely Related Tanacetum-Family Plants.</title>
        <authorList>
            <person name="Yamashiro T."/>
            <person name="Shiraishi A."/>
            <person name="Nakayama K."/>
            <person name="Satake H."/>
        </authorList>
    </citation>
    <scope>NUCLEOTIDE SEQUENCE</scope>
</reference>
<keyword evidence="3" id="KW-1185">Reference proteome</keyword>
<dbReference type="InterPro" id="IPR024752">
    <property type="entry name" value="Myb/SANT-like_dom"/>
</dbReference>
<comment type="caution">
    <text evidence="2">The sequence shown here is derived from an EMBL/GenBank/DDBJ whole genome shotgun (WGS) entry which is preliminary data.</text>
</comment>
<protein>
    <submittedName>
        <fullName evidence="2">Myb/SANT-like domain-containing protein</fullName>
    </submittedName>
</protein>
<proteinExistence type="predicted"/>
<evidence type="ECO:0000313" key="2">
    <source>
        <dbReference type="EMBL" id="GJT00718.1"/>
    </source>
</evidence>
<sequence length="132" mass="15429">MASSSDVATKNDVANNDDLKKRETYKGTDESVLALCRILNQYLMSNGRSSQFKWNEHQSELEKVTKTKVYNFRVLKNKFNEMRKDYSLWKSLKNGETSLGWDASKGKLNCSDQWWDKKIKVIMFHPTISFFS</sequence>
<name>A0ABQ5AHR2_9ASTR</name>
<dbReference type="EMBL" id="BQNB010012217">
    <property type="protein sequence ID" value="GJT00718.1"/>
    <property type="molecule type" value="Genomic_DNA"/>
</dbReference>
<dbReference type="PANTHER" id="PTHR31704">
    <property type="entry name" value="MYB/SANT-LIKE DNA-BINDING DOMAIN PROTEIN-RELATED"/>
    <property type="match status" value="1"/>
</dbReference>
<organism evidence="2 3">
    <name type="scientific">Tanacetum coccineum</name>
    <dbReference type="NCBI Taxonomy" id="301880"/>
    <lineage>
        <taxon>Eukaryota</taxon>
        <taxon>Viridiplantae</taxon>
        <taxon>Streptophyta</taxon>
        <taxon>Embryophyta</taxon>
        <taxon>Tracheophyta</taxon>
        <taxon>Spermatophyta</taxon>
        <taxon>Magnoliopsida</taxon>
        <taxon>eudicotyledons</taxon>
        <taxon>Gunneridae</taxon>
        <taxon>Pentapetalae</taxon>
        <taxon>asterids</taxon>
        <taxon>campanulids</taxon>
        <taxon>Asterales</taxon>
        <taxon>Asteraceae</taxon>
        <taxon>Asteroideae</taxon>
        <taxon>Anthemideae</taxon>
        <taxon>Anthemidinae</taxon>
        <taxon>Tanacetum</taxon>
    </lineage>
</organism>
<dbReference type="PANTHER" id="PTHR31704:SF55">
    <property type="entry name" value="MYB_SANT-LIKE DNA-BINDING DOMAIN PROTEIN"/>
    <property type="match status" value="1"/>
</dbReference>
<evidence type="ECO:0000259" key="1">
    <source>
        <dbReference type="Pfam" id="PF12776"/>
    </source>
</evidence>
<feature type="domain" description="Myb/SANT-like" evidence="1">
    <location>
        <begin position="43"/>
        <end position="117"/>
    </location>
</feature>
<dbReference type="Pfam" id="PF12776">
    <property type="entry name" value="Myb_DNA-bind_3"/>
    <property type="match status" value="1"/>
</dbReference>
<accession>A0ABQ5AHR2</accession>
<evidence type="ECO:0000313" key="3">
    <source>
        <dbReference type="Proteomes" id="UP001151760"/>
    </source>
</evidence>